<feature type="region of interest" description="Disordered" evidence="1">
    <location>
        <begin position="296"/>
        <end position="320"/>
    </location>
</feature>
<evidence type="ECO:0000256" key="1">
    <source>
        <dbReference type="SAM" id="MobiDB-lite"/>
    </source>
</evidence>
<evidence type="ECO:0000313" key="3">
    <source>
        <dbReference type="Proteomes" id="UP000046122"/>
    </source>
</evidence>
<feature type="region of interest" description="Disordered" evidence="1">
    <location>
        <begin position="191"/>
        <end position="284"/>
    </location>
</feature>
<accession>A0A090GA97</accession>
<feature type="compositionally biased region" description="Basic and acidic residues" evidence="1">
    <location>
        <begin position="191"/>
        <end position="216"/>
    </location>
</feature>
<gene>
    <name evidence="2" type="ORF">MPL3365_450022</name>
</gene>
<reference evidence="2 3" key="1">
    <citation type="submission" date="2014-08" db="EMBL/GenBank/DDBJ databases">
        <authorList>
            <person name="Moulin Lionel"/>
        </authorList>
    </citation>
    <scope>NUCLEOTIDE SEQUENCE [LARGE SCALE GENOMIC DNA]</scope>
</reference>
<dbReference type="AlphaFoldDB" id="A0A090GA97"/>
<feature type="compositionally biased region" description="Basic and acidic residues" evidence="1">
    <location>
        <begin position="396"/>
        <end position="415"/>
    </location>
</feature>
<proteinExistence type="predicted"/>
<dbReference type="Proteomes" id="UP000046122">
    <property type="component" value="Unassembled WGS sequence"/>
</dbReference>
<feature type="region of interest" description="Disordered" evidence="1">
    <location>
        <begin position="396"/>
        <end position="416"/>
    </location>
</feature>
<feature type="compositionally biased region" description="Basic and acidic residues" evidence="1">
    <location>
        <begin position="246"/>
        <end position="258"/>
    </location>
</feature>
<dbReference type="EMBL" id="CCNE01000040">
    <property type="protein sequence ID" value="CDX60840.1"/>
    <property type="molecule type" value="Genomic_DNA"/>
</dbReference>
<protein>
    <submittedName>
        <fullName evidence="2">Uncharacterized protein</fullName>
    </submittedName>
</protein>
<feature type="compositionally biased region" description="Basic and acidic residues" evidence="1">
    <location>
        <begin position="225"/>
        <end position="237"/>
    </location>
</feature>
<evidence type="ECO:0000313" key="2">
    <source>
        <dbReference type="EMBL" id="CDX60840.1"/>
    </source>
</evidence>
<name>A0A090GA97_MESPL</name>
<organism evidence="2 3">
    <name type="scientific">Mesorhizobium plurifarium</name>
    <dbReference type="NCBI Taxonomy" id="69974"/>
    <lineage>
        <taxon>Bacteria</taxon>
        <taxon>Pseudomonadati</taxon>
        <taxon>Pseudomonadota</taxon>
        <taxon>Alphaproteobacteria</taxon>
        <taxon>Hyphomicrobiales</taxon>
        <taxon>Phyllobacteriaceae</taxon>
        <taxon>Mesorhizobium</taxon>
    </lineage>
</organism>
<sequence>MDRAGDVGRRQTARAFEAHLVASVRFRLVEMLVGDLEHVVVGGWTPEGDAADADRERPWLAAGRKLGFADAQPDRFRDQEGARRVGARQEDREFLAADAADNVGAAQLPLDRAGDQLQRLVAAVMAETVVDRFEMVGIDDQQRAGIGDVMAACLVEIGLHQHREGAAIEDGRQAVGRRDNAELLLGDRELAHLPHQEEQEGATKDERQEQVRELRPQQRLRRQRREIEGIDEERGGNEKGSAGGGNHHDPAPTRRGQIDAHGIAPTAIGSIVQRERKRSPNTLASMQVWLTGRSIRPRWGQAESPPPKAAGSPTGRRFLVSAPPAAAGDAVGRRAARPVRHSRWLLPCDSKSTARNHQAEHPEILVIRSFAGEHVGATLLHPGQFRAGHLSHRTLHDSTVRSPESVRRAQGREPSDGDACIITDAETKDRVGGIADIRAKIRVNAAGAADRRCGVRVDTAPSARRCGRAGVHAIRPADGRAKTGINAIATAD</sequence>